<evidence type="ECO:0000313" key="2">
    <source>
        <dbReference type="EMBL" id="ONU92727.1"/>
    </source>
</evidence>
<feature type="transmembrane region" description="Helical" evidence="1">
    <location>
        <begin position="121"/>
        <end position="142"/>
    </location>
</feature>
<accession>A0A1V2WB89</accession>
<dbReference type="Proteomes" id="UP000188543">
    <property type="component" value="Unassembled WGS sequence"/>
</dbReference>
<dbReference type="AlphaFoldDB" id="A0A1V2WB89"/>
<evidence type="ECO:0000313" key="3">
    <source>
        <dbReference type="Proteomes" id="UP000188543"/>
    </source>
</evidence>
<keyword evidence="1" id="KW-0812">Transmembrane</keyword>
<reference evidence="2 3" key="1">
    <citation type="submission" date="2016-08" db="EMBL/GenBank/DDBJ databases">
        <authorList>
            <person name="Seilhamer J.J."/>
        </authorList>
    </citation>
    <scope>NUCLEOTIDE SEQUENCE [LARGE SCALE GENOMIC DNA]</scope>
    <source>
        <strain evidence="2 3">VC14762</strain>
    </source>
</reference>
<keyword evidence="1" id="KW-1133">Transmembrane helix</keyword>
<feature type="transmembrane region" description="Helical" evidence="1">
    <location>
        <begin position="41"/>
        <end position="62"/>
    </location>
</feature>
<keyword evidence="1" id="KW-0472">Membrane</keyword>
<dbReference type="RefSeq" id="WP_062885269.1">
    <property type="nucleotide sequence ID" value="NZ_CADETK010000013.1"/>
</dbReference>
<dbReference type="OrthoDB" id="9877930at2"/>
<name>A0A1V2WB89_9BURK</name>
<gene>
    <name evidence="2" type="ORF">A8E72_02220</name>
</gene>
<proteinExistence type="predicted"/>
<organism evidence="2 3">
    <name type="scientific">Burkholderia cenocepacia</name>
    <dbReference type="NCBI Taxonomy" id="95486"/>
    <lineage>
        <taxon>Bacteria</taxon>
        <taxon>Pseudomonadati</taxon>
        <taxon>Pseudomonadota</taxon>
        <taxon>Betaproteobacteria</taxon>
        <taxon>Burkholderiales</taxon>
        <taxon>Burkholderiaceae</taxon>
        <taxon>Burkholderia</taxon>
        <taxon>Burkholderia cepacia complex</taxon>
    </lineage>
</organism>
<dbReference type="EMBL" id="MUTJ01000012">
    <property type="protein sequence ID" value="ONU92727.1"/>
    <property type="molecule type" value="Genomic_DNA"/>
</dbReference>
<comment type="caution">
    <text evidence="2">The sequence shown here is derived from an EMBL/GenBank/DDBJ whole genome shotgun (WGS) entry which is preliminary data.</text>
</comment>
<evidence type="ECO:0000256" key="1">
    <source>
        <dbReference type="SAM" id="Phobius"/>
    </source>
</evidence>
<sequence length="151" mass="16484">MRRFAIDVARYSSIQFEVIDLADIDEQGMHSLKRVASGPPFWLAMIWIVLGLPALAFAGFFGYSTASCSSFGDALNWALFLSAFAVMAGVIHHAPSMLIGLVVCAAAASIVRRFQRIEVTWIGFLVTLTGIYFAAAIVGKLMDSHWSCSLF</sequence>
<protein>
    <submittedName>
        <fullName evidence="2">Uncharacterized protein</fullName>
    </submittedName>
</protein>